<gene>
    <name evidence="6" type="ordered locus">Mnod_8398</name>
</gene>
<keyword evidence="7" id="KW-1185">Reference proteome</keyword>
<feature type="domain" description="HTH lysR-type" evidence="5">
    <location>
        <begin position="1"/>
        <end position="58"/>
    </location>
</feature>
<dbReference type="PRINTS" id="PR00039">
    <property type="entry name" value="HTHLYSR"/>
</dbReference>
<dbReference type="Gene3D" id="1.10.10.10">
    <property type="entry name" value="Winged helix-like DNA-binding domain superfamily/Winged helix DNA-binding domain"/>
    <property type="match status" value="1"/>
</dbReference>
<dbReference type="GO" id="GO:0000976">
    <property type="term" value="F:transcription cis-regulatory region binding"/>
    <property type="evidence" value="ECO:0007669"/>
    <property type="project" value="TreeGrafter"/>
</dbReference>
<dbReference type="Gene3D" id="3.40.190.10">
    <property type="entry name" value="Periplasmic binding protein-like II"/>
    <property type="match status" value="1"/>
</dbReference>
<dbReference type="Pfam" id="PF03466">
    <property type="entry name" value="LysR_substrate"/>
    <property type="match status" value="1"/>
</dbReference>
<dbReference type="PANTHER" id="PTHR30126">
    <property type="entry name" value="HTH-TYPE TRANSCRIPTIONAL REGULATOR"/>
    <property type="match status" value="1"/>
</dbReference>
<evidence type="ECO:0000259" key="5">
    <source>
        <dbReference type="PROSITE" id="PS50931"/>
    </source>
</evidence>
<dbReference type="HOGENOM" id="CLU_039613_8_1_5"/>
<accession>B8IVT2</accession>
<name>B8IVT2_METNO</name>
<dbReference type="PANTHER" id="PTHR30126:SF21">
    <property type="entry name" value="TRANSCRIPTIONAL REGULATOR-RELATED"/>
    <property type="match status" value="1"/>
</dbReference>
<dbReference type="Pfam" id="PF00126">
    <property type="entry name" value="HTH_1"/>
    <property type="match status" value="1"/>
</dbReference>
<reference evidence="7" key="1">
    <citation type="submission" date="2009-01" db="EMBL/GenBank/DDBJ databases">
        <title>Complete sequence of plasmid 1 of Methylobacterium nodulans ORS 2060.</title>
        <authorList>
            <consortium name="US DOE Joint Genome Institute"/>
            <person name="Lucas S."/>
            <person name="Copeland A."/>
            <person name="Lapidus A."/>
            <person name="Glavina del Rio T."/>
            <person name="Dalin E."/>
            <person name="Tice H."/>
            <person name="Bruce D."/>
            <person name="Goodwin L."/>
            <person name="Pitluck S."/>
            <person name="Sims D."/>
            <person name="Brettin T."/>
            <person name="Detter J.C."/>
            <person name="Han C."/>
            <person name="Larimer F."/>
            <person name="Land M."/>
            <person name="Hauser L."/>
            <person name="Kyrpides N."/>
            <person name="Ivanova N."/>
            <person name="Marx C.J."/>
            <person name="Richardson P."/>
        </authorList>
    </citation>
    <scope>NUCLEOTIDE SEQUENCE [LARGE SCALE GENOMIC DNA]</scope>
    <source>
        <strain evidence="7">LMG 21967 / CNCM I-2342 / ORS 2060</strain>
        <plasmid evidence="7">Plasmid pMNOD01</plasmid>
    </source>
</reference>
<keyword evidence="2" id="KW-0805">Transcription regulation</keyword>
<dbReference type="InterPro" id="IPR000847">
    <property type="entry name" value="LysR_HTH_N"/>
</dbReference>
<proteinExistence type="inferred from homology"/>
<keyword evidence="3" id="KW-0238">DNA-binding</keyword>
<dbReference type="InterPro" id="IPR005119">
    <property type="entry name" value="LysR_subst-bd"/>
</dbReference>
<organism evidence="6 7">
    <name type="scientific">Methylobacterium nodulans (strain LMG 21967 / CNCM I-2342 / ORS 2060)</name>
    <dbReference type="NCBI Taxonomy" id="460265"/>
    <lineage>
        <taxon>Bacteria</taxon>
        <taxon>Pseudomonadati</taxon>
        <taxon>Pseudomonadota</taxon>
        <taxon>Alphaproteobacteria</taxon>
        <taxon>Hyphomicrobiales</taxon>
        <taxon>Methylobacteriaceae</taxon>
        <taxon>Methylobacterium</taxon>
    </lineage>
</organism>
<dbReference type="Proteomes" id="UP000008207">
    <property type="component" value="Plasmid pMNOD01"/>
</dbReference>
<protein>
    <submittedName>
        <fullName evidence="6">Transcriptional regulator, LysR family</fullName>
    </submittedName>
</protein>
<dbReference type="PROSITE" id="PS50931">
    <property type="entry name" value="HTH_LYSR"/>
    <property type="match status" value="1"/>
</dbReference>
<dbReference type="EMBL" id="CP001350">
    <property type="protein sequence ID" value="ACL62522.1"/>
    <property type="molecule type" value="Genomic_DNA"/>
</dbReference>
<evidence type="ECO:0000256" key="1">
    <source>
        <dbReference type="ARBA" id="ARBA00009437"/>
    </source>
</evidence>
<dbReference type="InterPro" id="IPR036388">
    <property type="entry name" value="WH-like_DNA-bd_sf"/>
</dbReference>
<comment type="similarity">
    <text evidence="1">Belongs to the LysR transcriptional regulatory family.</text>
</comment>
<evidence type="ECO:0000256" key="4">
    <source>
        <dbReference type="ARBA" id="ARBA00023163"/>
    </source>
</evidence>
<dbReference type="GO" id="GO:0003700">
    <property type="term" value="F:DNA-binding transcription factor activity"/>
    <property type="evidence" value="ECO:0007669"/>
    <property type="project" value="InterPro"/>
</dbReference>
<dbReference type="FunFam" id="1.10.10.10:FF:000001">
    <property type="entry name" value="LysR family transcriptional regulator"/>
    <property type="match status" value="1"/>
</dbReference>
<evidence type="ECO:0000256" key="3">
    <source>
        <dbReference type="ARBA" id="ARBA00023125"/>
    </source>
</evidence>
<keyword evidence="4" id="KW-0804">Transcription</keyword>
<dbReference type="InterPro" id="IPR036390">
    <property type="entry name" value="WH_DNA-bd_sf"/>
</dbReference>
<dbReference type="CDD" id="cd05466">
    <property type="entry name" value="PBP2_LTTR_substrate"/>
    <property type="match status" value="1"/>
</dbReference>
<dbReference type="SUPFAM" id="SSF53850">
    <property type="entry name" value="Periplasmic binding protein-like II"/>
    <property type="match status" value="1"/>
</dbReference>
<sequence length="284" mass="31261">MDTELARTFLAVVSAGNFVGAADRLNVSQSTVSTRIQALEYALGCTLFVRNKSGATLTAAGRRFQRHAATLVRAVEQARQEVGIPEGFSGTIVVGGRIGLWEQFLLHWLPFMQRSQQHLSIRAESGLEPEIMQGLVEGRIDIGVMYTPEIRPGLTIHALFEDRLVYVSTDAEQNVLDPSTYIYVDWGPEFYARHSAVLAGLRSPALTVNIGWLGLQHMIRNGGSAYLPHRIVKQYIDSNILFENADMPEFTLPVYAVTASGLNKSAIEAALKLMVEVSSNLSQL</sequence>
<dbReference type="OrthoDB" id="9786526at2"/>
<evidence type="ECO:0000256" key="2">
    <source>
        <dbReference type="ARBA" id="ARBA00023015"/>
    </source>
</evidence>
<dbReference type="RefSeq" id="WP_015934066.1">
    <property type="nucleotide sequence ID" value="NC_011892.1"/>
</dbReference>
<evidence type="ECO:0000313" key="7">
    <source>
        <dbReference type="Proteomes" id="UP000008207"/>
    </source>
</evidence>
<dbReference type="SUPFAM" id="SSF46785">
    <property type="entry name" value="Winged helix' DNA-binding domain"/>
    <property type="match status" value="1"/>
</dbReference>
<geneLocation type="plasmid" evidence="6 7">
    <name>pMNOD01</name>
</geneLocation>
<keyword evidence="6" id="KW-0614">Plasmid</keyword>
<dbReference type="AlphaFoldDB" id="B8IVT2"/>
<dbReference type="KEGG" id="mno:Mnod_8398"/>
<evidence type="ECO:0000313" key="6">
    <source>
        <dbReference type="EMBL" id="ACL62522.1"/>
    </source>
</evidence>